<sequence length="125" mass="14309">MAFRDDNIAMMKLLLEHGSDAYSPYMGKDGPLGRSAVNGEEEMVAFLLEQESEDKKSKADHMWSALVNAAWEGHREIVKMLLEKGDFRENGGYRTAWHAARDCDYDDIVEMLEPYLSDDEDENED</sequence>
<name>A0ACC1SHE9_9HYPO</name>
<accession>A0ACC1SHE9</accession>
<protein>
    <submittedName>
        <fullName evidence="1">Uncharacterized protein</fullName>
    </submittedName>
</protein>
<reference evidence="1" key="1">
    <citation type="submission" date="2022-08" db="EMBL/GenBank/DDBJ databases">
        <title>Genome Sequence of Fusarium decemcellulare.</title>
        <authorList>
            <person name="Buettner E."/>
        </authorList>
    </citation>
    <scope>NUCLEOTIDE SEQUENCE</scope>
    <source>
        <strain evidence="1">Babe19</strain>
    </source>
</reference>
<gene>
    <name evidence="1" type="ORF">NM208_g5322</name>
</gene>
<comment type="caution">
    <text evidence="1">The sequence shown here is derived from an EMBL/GenBank/DDBJ whole genome shotgun (WGS) entry which is preliminary data.</text>
</comment>
<proteinExistence type="predicted"/>
<organism evidence="1 2">
    <name type="scientific">Fusarium decemcellulare</name>
    <dbReference type="NCBI Taxonomy" id="57161"/>
    <lineage>
        <taxon>Eukaryota</taxon>
        <taxon>Fungi</taxon>
        <taxon>Dikarya</taxon>
        <taxon>Ascomycota</taxon>
        <taxon>Pezizomycotina</taxon>
        <taxon>Sordariomycetes</taxon>
        <taxon>Hypocreomycetidae</taxon>
        <taxon>Hypocreales</taxon>
        <taxon>Nectriaceae</taxon>
        <taxon>Fusarium</taxon>
        <taxon>Fusarium decemcellulare species complex</taxon>
    </lineage>
</organism>
<dbReference type="Proteomes" id="UP001148629">
    <property type="component" value="Unassembled WGS sequence"/>
</dbReference>
<keyword evidence="2" id="KW-1185">Reference proteome</keyword>
<dbReference type="EMBL" id="JANRMS010000438">
    <property type="protein sequence ID" value="KAJ3539852.1"/>
    <property type="molecule type" value="Genomic_DNA"/>
</dbReference>
<evidence type="ECO:0000313" key="1">
    <source>
        <dbReference type="EMBL" id="KAJ3539852.1"/>
    </source>
</evidence>
<evidence type="ECO:0000313" key="2">
    <source>
        <dbReference type="Proteomes" id="UP001148629"/>
    </source>
</evidence>